<dbReference type="InterPro" id="IPR044713">
    <property type="entry name" value="DNJA1/2-like"/>
</dbReference>
<keyword evidence="1" id="KW-0479">Metal-binding</keyword>
<keyword evidence="3" id="KW-0863">Zinc-finger</keyword>
<dbReference type="PANTHER" id="PTHR43888">
    <property type="entry name" value="DNAJ-LIKE-2, ISOFORM A-RELATED"/>
    <property type="match status" value="1"/>
</dbReference>
<dbReference type="EMBL" id="JALLPB020000010">
    <property type="protein sequence ID" value="KAL3826947.1"/>
    <property type="molecule type" value="Genomic_DNA"/>
</dbReference>
<dbReference type="InterPro" id="IPR008971">
    <property type="entry name" value="HSP40/DnaJ_pept-bd"/>
</dbReference>
<keyword evidence="4" id="KW-0862">Zinc</keyword>
<feature type="compositionally biased region" description="Gly residues" evidence="5">
    <location>
        <begin position="14"/>
        <end position="34"/>
    </location>
</feature>
<dbReference type="InterPro" id="IPR018253">
    <property type="entry name" value="DnaJ_domain_CS"/>
</dbReference>
<dbReference type="FunFam" id="2.10.230.10:FF:000001">
    <property type="entry name" value="DnaJ subfamily A member 2"/>
    <property type="match status" value="1"/>
</dbReference>
<dbReference type="PRINTS" id="PR00625">
    <property type="entry name" value="JDOMAIN"/>
</dbReference>
<dbReference type="Proteomes" id="UP001530377">
    <property type="component" value="Unassembled WGS sequence"/>
</dbReference>
<evidence type="ECO:0000256" key="4">
    <source>
        <dbReference type="ARBA" id="ARBA00022833"/>
    </source>
</evidence>
<protein>
    <recommendedName>
        <fullName evidence="6">J domain-containing protein</fullName>
    </recommendedName>
</protein>
<accession>A0ABD3SQW8</accession>
<dbReference type="Pfam" id="PF00684">
    <property type="entry name" value="DnaJ_CXXCXGXG"/>
    <property type="match status" value="1"/>
</dbReference>
<dbReference type="AlphaFoldDB" id="A0ABD3SQW8"/>
<dbReference type="InterPro" id="IPR001623">
    <property type="entry name" value="DnaJ_domain"/>
</dbReference>
<evidence type="ECO:0000256" key="1">
    <source>
        <dbReference type="ARBA" id="ARBA00022723"/>
    </source>
</evidence>
<dbReference type="Pfam" id="PF00226">
    <property type="entry name" value="DnaJ"/>
    <property type="match status" value="1"/>
</dbReference>
<dbReference type="FunFam" id="1.10.287.110:FF:000041">
    <property type="entry name" value="Chaperone protein DNAj, putative"/>
    <property type="match status" value="1"/>
</dbReference>
<dbReference type="InterPro" id="IPR002939">
    <property type="entry name" value="DnaJ_C"/>
</dbReference>
<dbReference type="InterPro" id="IPR036869">
    <property type="entry name" value="J_dom_sf"/>
</dbReference>
<organism evidence="7 8">
    <name type="scientific">Cyclostephanos tholiformis</name>
    <dbReference type="NCBI Taxonomy" id="382380"/>
    <lineage>
        <taxon>Eukaryota</taxon>
        <taxon>Sar</taxon>
        <taxon>Stramenopiles</taxon>
        <taxon>Ochrophyta</taxon>
        <taxon>Bacillariophyta</taxon>
        <taxon>Coscinodiscophyceae</taxon>
        <taxon>Thalassiosirophycidae</taxon>
        <taxon>Stephanodiscales</taxon>
        <taxon>Stephanodiscaceae</taxon>
        <taxon>Cyclostephanos</taxon>
    </lineage>
</organism>
<evidence type="ECO:0000256" key="5">
    <source>
        <dbReference type="SAM" id="MobiDB-lite"/>
    </source>
</evidence>
<dbReference type="PROSITE" id="PS50076">
    <property type="entry name" value="DNAJ_2"/>
    <property type="match status" value="1"/>
</dbReference>
<feature type="domain" description="J" evidence="6">
    <location>
        <begin position="43"/>
        <end position="104"/>
    </location>
</feature>
<dbReference type="Gene3D" id="2.10.230.10">
    <property type="entry name" value="Heat shock protein DnaJ, cysteine-rich domain"/>
    <property type="match status" value="1"/>
</dbReference>
<keyword evidence="2" id="KW-0677">Repeat</keyword>
<sequence length="425" mass="46504">MFFGGDPFEHFSGMHGGGGSRRGGGRGRGGGGGRAAQDVDTTKLYETLGVSKGADEKEIKKAYRKLAVQHHPDKGGDEHKFKEVSAAYEVLSDKEKRAKYDKFGLEGLVDDGGGGGGGGDDLFSMFFGGGGRGGRSQGPRKSESVNHPLKVSLEDLYNGKTAKIAINRQVIVGESKMCTACDGQGVVIELRQIALGMVQQVQRRCGECGGTGYNFTRKKERKILDVRVEKGMNHNQKIPFRGMADEKPNMEPGDVNFIIQEKEHDVFKRKGADLLITKTLSLNEALTGFEWMITHLDGRELAIKSKPGEIIKPEASASHPYVKIVPNEGMPSYGNPFIKGNLYVLFRVEFPSDGELDRKVVKELRKLLPRPSMEVSYDEEKVEVVHLEQADVKNFGKGGAATRENEHDSDEEEEGGAGQVQCQQS</sequence>
<dbReference type="CDD" id="cd10747">
    <property type="entry name" value="DnaJ_C"/>
    <property type="match status" value="1"/>
</dbReference>
<proteinExistence type="predicted"/>
<dbReference type="InterPro" id="IPR036410">
    <property type="entry name" value="HSP_DnaJ_Cys-rich_dom_sf"/>
</dbReference>
<evidence type="ECO:0000256" key="2">
    <source>
        <dbReference type="ARBA" id="ARBA00022737"/>
    </source>
</evidence>
<evidence type="ECO:0000313" key="7">
    <source>
        <dbReference type="EMBL" id="KAL3826947.1"/>
    </source>
</evidence>
<dbReference type="InterPro" id="IPR001305">
    <property type="entry name" value="HSP_DnaJ_Cys-rich_dom"/>
</dbReference>
<evidence type="ECO:0000256" key="3">
    <source>
        <dbReference type="ARBA" id="ARBA00022771"/>
    </source>
</evidence>
<dbReference type="Pfam" id="PF01556">
    <property type="entry name" value="DnaJ_C"/>
    <property type="match status" value="1"/>
</dbReference>
<comment type="caution">
    <text evidence="7">The sequence shown here is derived from an EMBL/GenBank/DDBJ whole genome shotgun (WGS) entry which is preliminary data.</text>
</comment>
<dbReference type="SUPFAM" id="SSF46565">
    <property type="entry name" value="Chaperone J-domain"/>
    <property type="match status" value="1"/>
</dbReference>
<dbReference type="Gene3D" id="2.60.260.20">
    <property type="entry name" value="Urease metallochaperone UreE, N-terminal domain"/>
    <property type="match status" value="2"/>
</dbReference>
<dbReference type="CDD" id="cd10719">
    <property type="entry name" value="DnaJ_zf"/>
    <property type="match status" value="1"/>
</dbReference>
<dbReference type="PROSITE" id="PS00636">
    <property type="entry name" value="DNAJ_1"/>
    <property type="match status" value="1"/>
</dbReference>
<dbReference type="SUPFAM" id="SSF49493">
    <property type="entry name" value="HSP40/DnaJ peptide-binding domain"/>
    <property type="match status" value="2"/>
</dbReference>
<evidence type="ECO:0000313" key="8">
    <source>
        <dbReference type="Proteomes" id="UP001530377"/>
    </source>
</evidence>
<dbReference type="CDD" id="cd06257">
    <property type="entry name" value="DnaJ"/>
    <property type="match status" value="1"/>
</dbReference>
<keyword evidence="8" id="KW-1185">Reference proteome</keyword>
<feature type="region of interest" description="Disordered" evidence="5">
    <location>
        <begin position="393"/>
        <end position="425"/>
    </location>
</feature>
<name>A0ABD3SQW8_9STRA</name>
<gene>
    <name evidence="7" type="ORF">ACHAXA_000011</name>
</gene>
<feature type="region of interest" description="Disordered" evidence="5">
    <location>
        <begin position="11"/>
        <end position="41"/>
    </location>
</feature>
<dbReference type="Gene3D" id="1.10.287.110">
    <property type="entry name" value="DnaJ domain"/>
    <property type="match status" value="1"/>
</dbReference>
<dbReference type="FunFam" id="2.60.260.20:FF:000003">
    <property type="entry name" value="DnaJ subfamily A member 2"/>
    <property type="match status" value="1"/>
</dbReference>
<dbReference type="GO" id="GO:0008270">
    <property type="term" value="F:zinc ion binding"/>
    <property type="evidence" value="ECO:0007669"/>
    <property type="project" value="UniProtKB-KW"/>
</dbReference>
<dbReference type="SUPFAM" id="SSF57938">
    <property type="entry name" value="DnaJ/Hsp40 cysteine-rich domain"/>
    <property type="match status" value="1"/>
</dbReference>
<dbReference type="SMART" id="SM00271">
    <property type="entry name" value="DnaJ"/>
    <property type="match status" value="1"/>
</dbReference>
<evidence type="ECO:0000259" key="6">
    <source>
        <dbReference type="PROSITE" id="PS50076"/>
    </source>
</evidence>
<reference evidence="7 8" key="1">
    <citation type="submission" date="2024-10" db="EMBL/GenBank/DDBJ databases">
        <title>Updated reference genomes for cyclostephanoid diatoms.</title>
        <authorList>
            <person name="Roberts W.R."/>
            <person name="Alverson A.J."/>
        </authorList>
    </citation>
    <scope>NUCLEOTIDE SEQUENCE [LARGE SCALE GENOMIC DNA]</scope>
    <source>
        <strain evidence="7 8">AJA228-03</strain>
    </source>
</reference>